<protein>
    <submittedName>
        <fullName evidence="1">Uncharacterized protein</fullName>
    </submittedName>
</protein>
<name>A0ACB8RNH3_9AGAM</name>
<organism evidence="1 2">
    <name type="scientific">Auriscalpium vulgare</name>
    <dbReference type="NCBI Taxonomy" id="40419"/>
    <lineage>
        <taxon>Eukaryota</taxon>
        <taxon>Fungi</taxon>
        <taxon>Dikarya</taxon>
        <taxon>Basidiomycota</taxon>
        <taxon>Agaricomycotina</taxon>
        <taxon>Agaricomycetes</taxon>
        <taxon>Russulales</taxon>
        <taxon>Auriscalpiaceae</taxon>
        <taxon>Auriscalpium</taxon>
    </lineage>
</organism>
<dbReference type="Proteomes" id="UP000814033">
    <property type="component" value="Unassembled WGS sequence"/>
</dbReference>
<evidence type="ECO:0000313" key="2">
    <source>
        <dbReference type="Proteomes" id="UP000814033"/>
    </source>
</evidence>
<reference evidence="1" key="1">
    <citation type="submission" date="2021-02" db="EMBL/GenBank/DDBJ databases">
        <authorList>
            <consortium name="DOE Joint Genome Institute"/>
            <person name="Ahrendt S."/>
            <person name="Looney B.P."/>
            <person name="Miyauchi S."/>
            <person name="Morin E."/>
            <person name="Drula E."/>
            <person name="Courty P.E."/>
            <person name="Chicoki N."/>
            <person name="Fauchery L."/>
            <person name="Kohler A."/>
            <person name="Kuo A."/>
            <person name="Labutti K."/>
            <person name="Pangilinan J."/>
            <person name="Lipzen A."/>
            <person name="Riley R."/>
            <person name="Andreopoulos W."/>
            <person name="He G."/>
            <person name="Johnson J."/>
            <person name="Barry K.W."/>
            <person name="Grigoriev I.V."/>
            <person name="Nagy L."/>
            <person name="Hibbett D."/>
            <person name="Henrissat B."/>
            <person name="Matheny P.B."/>
            <person name="Labbe J."/>
            <person name="Martin F."/>
        </authorList>
    </citation>
    <scope>NUCLEOTIDE SEQUENCE</scope>
    <source>
        <strain evidence="1">FP105234-sp</strain>
    </source>
</reference>
<gene>
    <name evidence="1" type="ORF">FA95DRAFT_91143</name>
</gene>
<accession>A0ACB8RNH3</accession>
<reference evidence="1" key="2">
    <citation type="journal article" date="2022" name="New Phytol.">
        <title>Evolutionary transition to the ectomycorrhizal habit in the genomes of a hyperdiverse lineage of mushroom-forming fungi.</title>
        <authorList>
            <person name="Looney B."/>
            <person name="Miyauchi S."/>
            <person name="Morin E."/>
            <person name="Drula E."/>
            <person name="Courty P.E."/>
            <person name="Kohler A."/>
            <person name="Kuo A."/>
            <person name="LaButti K."/>
            <person name="Pangilinan J."/>
            <person name="Lipzen A."/>
            <person name="Riley R."/>
            <person name="Andreopoulos W."/>
            <person name="He G."/>
            <person name="Johnson J."/>
            <person name="Nolan M."/>
            <person name="Tritt A."/>
            <person name="Barry K.W."/>
            <person name="Grigoriev I.V."/>
            <person name="Nagy L.G."/>
            <person name="Hibbett D."/>
            <person name="Henrissat B."/>
            <person name="Matheny P.B."/>
            <person name="Labbe J."/>
            <person name="Martin F.M."/>
        </authorList>
    </citation>
    <scope>NUCLEOTIDE SEQUENCE</scope>
    <source>
        <strain evidence="1">FP105234-sp</strain>
    </source>
</reference>
<comment type="caution">
    <text evidence="1">The sequence shown here is derived from an EMBL/GenBank/DDBJ whole genome shotgun (WGS) entry which is preliminary data.</text>
</comment>
<proteinExistence type="predicted"/>
<evidence type="ECO:0000313" key="1">
    <source>
        <dbReference type="EMBL" id="KAI0045724.1"/>
    </source>
</evidence>
<keyword evidence="2" id="KW-1185">Reference proteome</keyword>
<dbReference type="EMBL" id="MU275943">
    <property type="protein sequence ID" value="KAI0045724.1"/>
    <property type="molecule type" value="Genomic_DNA"/>
</dbReference>
<sequence length="157" mass="17710">MRTLPGTSSVLILRQFLILSGFLIVDHKRRLDMTKVDNVEGQSNMDRAVSVRAYNELTQIFHRLICILGFEFYSDFAIPSPTPNLKTLYYLRVPYFLASFFAAAHVILHIGTWIFGIPQTAGTAPVGPRVRRMCFMHIYISPANMAPGPCAPSNHRP</sequence>